<dbReference type="HOGENOM" id="CLU_588232_0_0_1"/>
<feature type="compositionally biased region" description="Basic and acidic residues" evidence="1">
    <location>
        <begin position="86"/>
        <end position="98"/>
    </location>
</feature>
<feature type="region of interest" description="Disordered" evidence="1">
    <location>
        <begin position="58"/>
        <end position="119"/>
    </location>
</feature>
<organism evidence="2 3">
    <name type="scientific">Zymoseptoria tritici (strain CBS 115943 / IPO323)</name>
    <name type="common">Speckled leaf blotch fungus</name>
    <name type="synonym">Septoria tritici</name>
    <dbReference type="NCBI Taxonomy" id="336722"/>
    <lineage>
        <taxon>Eukaryota</taxon>
        <taxon>Fungi</taxon>
        <taxon>Dikarya</taxon>
        <taxon>Ascomycota</taxon>
        <taxon>Pezizomycotina</taxon>
        <taxon>Dothideomycetes</taxon>
        <taxon>Dothideomycetidae</taxon>
        <taxon>Mycosphaerellales</taxon>
        <taxon>Mycosphaerellaceae</taxon>
        <taxon>Zymoseptoria</taxon>
    </lineage>
</organism>
<evidence type="ECO:0000313" key="2">
    <source>
        <dbReference type="EMBL" id="EGP84553.1"/>
    </source>
</evidence>
<proteinExistence type="predicted"/>
<dbReference type="RefSeq" id="XP_003849577.1">
    <property type="nucleotide sequence ID" value="XM_003849529.1"/>
</dbReference>
<evidence type="ECO:0000256" key="1">
    <source>
        <dbReference type="SAM" id="MobiDB-lite"/>
    </source>
</evidence>
<dbReference type="eggNOG" id="ENOG502T5QB">
    <property type="taxonomic scope" value="Eukaryota"/>
</dbReference>
<reference evidence="2 3" key="1">
    <citation type="journal article" date="2011" name="PLoS Genet.">
        <title>Finished genome of the fungal wheat pathogen Mycosphaerella graminicola reveals dispensome structure, chromosome plasticity, and stealth pathogenesis.</title>
        <authorList>
            <person name="Goodwin S.B."/>
            <person name="Ben M'barek S."/>
            <person name="Dhillon B."/>
            <person name="Wittenberg A.H.J."/>
            <person name="Crane C.F."/>
            <person name="Hane J.K."/>
            <person name="Foster A.J."/>
            <person name="Van der Lee T.A.J."/>
            <person name="Grimwood J."/>
            <person name="Aerts A."/>
            <person name="Antoniw J."/>
            <person name="Bailey A."/>
            <person name="Bluhm B."/>
            <person name="Bowler J."/>
            <person name="Bristow J."/>
            <person name="van der Burgt A."/>
            <person name="Canto-Canche B."/>
            <person name="Churchill A.C.L."/>
            <person name="Conde-Ferraez L."/>
            <person name="Cools H.J."/>
            <person name="Coutinho P.M."/>
            <person name="Csukai M."/>
            <person name="Dehal P."/>
            <person name="De Wit P."/>
            <person name="Donzelli B."/>
            <person name="van de Geest H.C."/>
            <person name="van Ham R.C.H.J."/>
            <person name="Hammond-Kosack K.E."/>
            <person name="Henrissat B."/>
            <person name="Kilian A."/>
            <person name="Kobayashi A.K."/>
            <person name="Koopmann E."/>
            <person name="Kourmpetis Y."/>
            <person name="Kuzniar A."/>
            <person name="Lindquist E."/>
            <person name="Lombard V."/>
            <person name="Maliepaard C."/>
            <person name="Martins N."/>
            <person name="Mehrabi R."/>
            <person name="Nap J.P.H."/>
            <person name="Ponomarenko A."/>
            <person name="Rudd J.J."/>
            <person name="Salamov A."/>
            <person name="Schmutz J."/>
            <person name="Schouten H.J."/>
            <person name="Shapiro H."/>
            <person name="Stergiopoulos I."/>
            <person name="Torriani S.F.F."/>
            <person name="Tu H."/>
            <person name="de Vries R.P."/>
            <person name="Waalwijk C."/>
            <person name="Ware S.B."/>
            <person name="Wiebenga A."/>
            <person name="Zwiers L.-H."/>
            <person name="Oliver R.P."/>
            <person name="Grigoriev I.V."/>
            <person name="Kema G.H.J."/>
        </authorList>
    </citation>
    <scope>NUCLEOTIDE SEQUENCE [LARGE SCALE GENOMIC DNA]</scope>
    <source>
        <strain evidence="3">CBS 115943 / IPO323</strain>
    </source>
</reference>
<dbReference type="VEuPathDB" id="FungiDB:ZTRI_9.582"/>
<dbReference type="OrthoDB" id="3942988at2759"/>
<accession>F9XKE4</accession>
<dbReference type="Proteomes" id="UP000008062">
    <property type="component" value="Chromosome 9"/>
</dbReference>
<gene>
    <name evidence="2" type="ORF">MYCGRDRAFT_95960</name>
</gene>
<dbReference type="KEGG" id="ztr:MYCGRDRAFT_95960"/>
<protein>
    <submittedName>
        <fullName evidence="2">Uncharacterized protein</fullName>
    </submittedName>
</protein>
<dbReference type="InParanoid" id="F9XKE4"/>
<evidence type="ECO:0000313" key="3">
    <source>
        <dbReference type="Proteomes" id="UP000008062"/>
    </source>
</evidence>
<keyword evidence="3" id="KW-1185">Reference proteome</keyword>
<dbReference type="AlphaFoldDB" id="F9XKE4"/>
<dbReference type="GeneID" id="13402374"/>
<name>F9XKE4_ZYMTI</name>
<dbReference type="EMBL" id="CM001204">
    <property type="protein sequence ID" value="EGP84553.1"/>
    <property type="molecule type" value="Genomic_DNA"/>
</dbReference>
<sequence>MQEEFDIMPTNGWSTAPVNVSGVHPTYDQTHLQAPYPNYGGFDYNSAADGVSYHDQTGTGLFNHNGDHSGFTNPFPSTPPATSRKLKVDHGTAEHVADDDYTPSRKPTQSLPRSTPAAPTGVPAFDNFYSAYPSQHLQAPYATSNRAPLPTIKEDDEDSQAIWTNRFQTAEEAANYLSTLQEPLQLPVLTGDDAVFYQAFFMHEVAEAAFKAITHSYGPPPKGWDEIKRCYYAKQQDNVMEKIVEILHTPQGRKTAEARVFMAVQAGIDAHLVGMPASHFGKRKRGAGRVGYKSDVSLICSQRLEAMRFGIEQNKLIAFDVLNGVGLTDFARNPGLYLERKYINVKSNGNKKEGQQLFNKMKKESVAEPAVQYDQFAGTEWSVPPSPDSGPTKQQHRAVYPEDEVADGPSVNNMYGQLSIHERGEVGSNKQDHGGAAAFCYSLEIAGTNKAGREDDYAGQRVSQD</sequence>